<dbReference type="HOGENOM" id="CLU_037276_1_0_2"/>
<dbReference type="Gene3D" id="1.10.8.470">
    <property type="match status" value="1"/>
</dbReference>
<proteinExistence type="predicted"/>
<accession>E8R7F2</accession>
<dbReference type="GO" id="GO:0016887">
    <property type="term" value="F:ATP hydrolysis activity"/>
    <property type="evidence" value="ECO:0007669"/>
    <property type="project" value="TreeGrafter"/>
</dbReference>
<dbReference type="Proteomes" id="UP000001068">
    <property type="component" value="Chromosome"/>
</dbReference>
<dbReference type="eggNOG" id="arCOG00357">
    <property type="taxonomic scope" value="Archaea"/>
</dbReference>
<dbReference type="InterPro" id="IPR012675">
    <property type="entry name" value="Beta-grasp_dom_sf"/>
</dbReference>
<keyword evidence="1" id="KW-0547">Nucleotide-binding</keyword>
<reference evidence="3 4" key="2">
    <citation type="journal article" date="2011" name="Stand. Genomic Sci.">
        <title>Complete genome sequence of Desulfurococcus mucosus type strain (O7/1).</title>
        <authorList>
            <person name="Wirth R."/>
            <person name="Chertkov O."/>
            <person name="Held B."/>
            <person name="Lapidus A."/>
            <person name="Nolan M."/>
            <person name="Lucas S."/>
            <person name="Hammon N."/>
            <person name="Deshpande S."/>
            <person name="Cheng J.F."/>
            <person name="Tapia R."/>
            <person name="Han C."/>
            <person name="Goodwin L."/>
            <person name="Pitluck S."/>
            <person name="Liolios K."/>
            <person name="Ioanna P."/>
            <person name="Ivanova N."/>
            <person name="Mavromatis K."/>
            <person name="Mikhailova N."/>
            <person name="Pati A."/>
            <person name="Chen A."/>
            <person name="Palaniappan K."/>
            <person name="Land M."/>
            <person name="Hauser L."/>
            <person name="Chang Y.J."/>
            <person name="Jeffries C.D."/>
            <person name="Bilek Y."/>
            <person name="Hader T."/>
            <person name="Rohde M."/>
            <person name="Spring S."/>
            <person name="Sikorski J."/>
            <person name="Goker M."/>
            <person name="Woyke T."/>
            <person name="Bristow J."/>
            <person name="Eisen J.A."/>
            <person name="Markowitz V."/>
            <person name="Hugenholtz P."/>
            <person name="Kyrpides N.C."/>
            <person name="Klenk H.P."/>
        </authorList>
    </citation>
    <scope>NUCLEOTIDE SEQUENCE [LARGE SCALE GENOMIC DNA]</scope>
    <source>
        <strain evidence="4">ATCC 35584 / DSM 2162 / JCM 9187 / O7/1</strain>
    </source>
</reference>
<dbReference type="InterPro" id="IPR006073">
    <property type="entry name" value="GTP-bd"/>
</dbReference>
<evidence type="ECO:0000256" key="1">
    <source>
        <dbReference type="ARBA" id="ARBA00022741"/>
    </source>
</evidence>
<reference evidence="4" key="1">
    <citation type="submission" date="2010-11" db="EMBL/GenBank/DDBJ databases">
        <title>The complete genome of Desulfurococcus mucosus DSM 2162.</title>
        <authorList>
            <consortium name="US DOE Joint Genome Institute (JGI-PGF)"/>
            <person name="Lucas S."/>
            <person name="Copeland A."/>
            <person name="Lapidus A."/>
            <person name="Bruce D."/>
            <person name="Goodwin L."/>
            <person name="Pitluck S."/>
            <person name="Kyrpides N."/>
            <person name="Mavromatis K."/>
            <person name="Pagani I."/>
            <person name="Ivanova N."/>
            <person name="Ovchinnikova G."/>
            <person name="Chertkov O."/>
            <person name="Held B."/>
            <person name="Brettin T."/>
            <person name="Detter J.C."/>
            <person name="Tapia R."/>
            <person name="Han C."/>
            <person name="Land M."/>
            <person name="Hauser L."/>
            <person name="Markowitz V."/>
            <person name="Cheng J.-F."/>
            <person name="Hugenholtz P."/>
            <person name="Woyke T."/>
            <person name="Wu D."/>
            <person name="Wirth R."/>
            <person name="Bilek Y."/>
            <person name="Hader T."/>
            <person name="Klenk H.-P."/>
            <person name="Eisen J.A."/>
        </authorList>
    </citation>
    <scope>NUCLEOTIDE SEQUENCE [LARGE SCALE GENOMIC DNA]</scope>
    <source>
        <strain evidence="4">ATCC 35584 / DSM 2162 / JCM 9187 / O7/1</strain>
    </source>
</reference>
<keyword evidence="4" id="KW-1185">Reference proteome</keyword>
<dbReference type="EMBL" id="CP002363">
    <property type="protein sequence ID" value="ADV65617.1"/>
    <property type="molecule type" value="Genomic_DNA"/>
</dbReference>
<dbReference type="NCBIfam" id="NF007171">
    <property type="entry name" value="PRK09602.1"/>
    <property type="match status" value="1"/>
</dbReference>
<name>E8R7F2_DESM0</name>
<dbReference type="InterPro" id="IPR027417">
    <property type="entry name" value="P-loop_NTPase"/>
</dbReference>
<dbReference type="InterPro" id="IPR004095">
    <property type="entry name" value="TGS"/>
</dbReference>
<dbReference type="SUPFAM" id="SSF52540">
    <property type="entry name" value="P-loop containing nucleoside triphosphate hydrolases"/>
    <property type="match status" value="1"/>
</dbReference>
<dbReference type="PROSITE" id="PS51710">
    <property type="entry name" value="G_OBG"/>
    <property type="match status" value="1"/>
</dbReference>
<dbReference type="GO" id="GO:0005737">
    <property type="term" value="C:cytoplasm"/>
    <property type="evidence" value="ECO:0007669"/>
    <property type="project" value="TreeGrafter"/>
</dbReference>
<feature type="domain" description="OBG-type G" evidence="2">
    <location>
        <begin position="6"/>
        <end position="277"/>
    </location>
</feature>
<dbReference type="KEGG" id="dmu:Desmu_1323"/>
<dbReference type="STRING" id="765177.Desmu_1323"/>
<dbReference type="InterPro" id="IPR031167">
    <property type="entry name" value="G_OBG"/>
</dbReference>
<dbReference type="Gene3D" id="3.40.50.300">
    <property type="entry name" value="P-loop containing nucleotide triphosphate hydrolases"/>
    <property type="match status" value="1"/>
</dbReference>
<evidence type="ECO:0000259" key="2">
    <source>
        <dbReference type="PROSITE" id="PS51710"/>
    </source>
</evidence>
<dbReference type="GO" id="GO:0005525">
    <property type="term" value="F:GTP binding"/>
    <property type="evidence" value="ECO:0007669"/>
    <property type="project" value="InterPro"/>
</dbReference>
<dbReference type="CDD" id="cd01899">
    <property type="entry name" value="Ygr210"/>
    <property type="match status" value="1"/>
</dbReference>
<dbReference type="Pfam" id="PF01926">
    <property type="entry name" value="MMR_HSR1"/>
    <property type="match status" value="1"/>
</dbReference>
<organism evidence="3 4">
    <name type="scientific">Desulfurococcus mucosus (strain ATCC 35584 / DSM 2162 / JCM 9187 / O7/1)</name>
    <dbReference type="NCBI Taxonomy" id="765177"/>
    <lineage>
        <taxon>Archaea</taxon>
        <taxon>Thermoproteota</taxon>
        <taxon>Thermoprotei</taxon>
        <taxon>Desulfurococcales</taxon>
        <taxon>Desulfurococcaceae</taxon>
        <taxon>Desulfurococcus</taxon>
    </lineage>
</organism>
<dbReference type="Gene3D" id="3.10.20.30">
    <property type="match status" value="1"/>
</dbReference>
<dbReference type="RefSeq" id="WP_013562839.1">
    <property type="nucleotide sequence ID" value="NC_014961.1"/>
</dbReference>
<sequence length="411" mass="44960" precursor="true">MPPPEKLIGVVGKTNVGKSTLFSAMTLAPAKIANHPFTTIEPNIGVGHVRVKCAHVELGLPGCNPRSGLCISGQRFIPVKVIDVAGLIPGASTGRGLGNKFMDDLRQADVLIHVVDASGSTDLEGNPVPPGTQDPVEEAEKILNEINEWFKATVTRIWESKISRYIASSQAPLDLMVQNLSGLSVKRHHVIEAVRRAGLEGKPFKNWTLEDVGLFAVTLREISKPVIIAANKIDVPIAADYVKELKKRFGDENVIPVSALGEYILRKAAQNGLIEYIPGDSSFRVKEASRLTGEQLKALKLIEENVLKHYGSTGVQELLNTAVFKKLGLIVVYPVEDENRFTDHYGNILPDAYLVPGNTTARELAYMVHTELGESFLYAVDARRKRRIGEDHILENGDVVKIVAAKSKREA</sequence>
<evidence type="ECO:0000313" key="4">
    <source>
        <dbReference type="Proteomes" id="UP000001068"/>
    </source>
</evidence>
<dbReference type="PANTHER" id="PTHR23305:SF1">
    <property type="entry name" value="OBG-TYPE G DOMAIN-CONTAINING PROTEIN"/>
    <property type="match status" value="1"/>
</dbReference>
<dbReference type="Pfam" id="PF02824">
    <property type="entry name" value="TGS"/>
    <property type="match status" value="1"/>
</dbReference>
<evidence type="ECO:0000313" key="3">
    <source>
        <dbReference type="EMBL" id="ADV65617.1"/>
    </source>
</evidence>
<dbReference type="Pfam" id="PF08438">
    <property type="entry name" value="YGR210-like_G4"/>
    <property type="match status" value="1"/>
</dbReference>
<dbReference type="SUPFAM" id="SSF81271">
    <property type="entry name" value="TGS-like"/>
    <property type="match status" value="1"/>
</dbReference>
<dbReference type="InterPro" id="IPR013646">
    <property type="entry name" value="YGR210-like_G4"/>
</dbReference>
<dbReference type="AlphaFoldDB" id="E8R7F2"/>
<dbReference type="OrthoDB" id="5875at2157"/>
<protein>
    <recommendedName>
        <fullName evidence="2">OBG-type G domain-containing protein</fullName>
    </recommendedName>
</protein>
<dbReference type="GeneID" id="10154049"/>
<gene>
    <name evidence="3" type="ordered locus">Desmu_1323</name>
</gene>
<dbReference type="CDD" id="cd01669">
    <property type="entry name" value="TGS_MJ1332_like"/>
    <property type="match status" value="1"/>
</dbReference>
<dbReference type="PANTHER" id="PTHR23305">
    <property type="entry name" value="OBG GTPASE FAMILY"/>
    <property type="match status" value="1"/>
</dbReference>
<dbReference type="PRINTS" id="PR00326">
    <property type="entry name" value="GTP1OBG"/>
</dbReference>
<dbReference type="InterPro" id="IPR012676">
    <property type="entry name" value="TGS-like"/>
</dbReference>